<evidence type="ECO:0000313" key="2">
    <source>
        <dbReference type="Proteomes" id="UP001312865"/>
    </source>
</evidence>
<protein>
    <recommendedName>
        <fullName evidence="3">DUF3794 domain-containing protein</fullName>
    </recommendedName>
</protein>
<gene>
    <name evidence="1" type="ORF">WAK64_08500</name>
</gene>
<dbReference type="EMBL" id="JBBAXC010000006">
    <property type="protein sequence ID" value="MEI5907095.1"/>
    <property type="molecule type" value="Genomic_DNA"/>
</dbReference>
<evidence type="ECO:0000313" key="1">
    <source>
        <dbReference type="EMBL" id="MEI5907095.1"/>
    </source>
</evidence>
<reference evidence="1 2" key="1">
    <citation type="journal article" date="2018" name="J. Microbiol.">
        <title>Bacillus spongiae sp. nov., isolated from sponge of Jeju Island.</title>
        <authorList>
            <person name="Lee G.E."/>
            <person name="Im W.T."/>
            <person name="Park J.S."/>
        </authorList>
    </citation>
    <scope>NUCLEOTIDE SEQUENCE [LARGE SCALE GENOMIC DNA]</scope>
    <source>
        <strain evidence="1 2">135PIL107-10</strain>
    </source>
</reference>
<proteinExistence type="predicted"/>
<dbReference type="Proteomes" id="UP001312865">
    <property type="component" value="Unassembled WGS sequence"/>
</dbReference>
<comment type="caution">
    <text evidence="1">The sequence shown here is derived from an EMBL/GenBank/DDBJ whole genome shotgun (WGS) entry which is preliminary data.</text>
</comment>
<keyword evidence="2" id="KW-1185">Reference proteome</keyword>
<evidence type="ECO:0008006" key="3">
    <source>
        <dbReference type="Google" id="ProtNLM"/>
    </source>
</evidence>
<dbReference type="RefSeq" id="WP_336586536.1">
    <property type="nucleotide sequence ID" value="NZ_JBBAXC010000006.1"/>
</dbReference>
<name>A0ABU8HCM7_9BACI</name>
<organism evidence="1 2">
    <name type="scientific">Bacillus spongiae</name>
    <dbReference type="NCBI Taxonomy" id="2683610"/>
    <lineage>
        <taxon>Bacteria</taxon>
        <taxon>Bacillati</taxon>
        <taxon>Bacillota</taxon>
        <taxon>Bacilli</taxon>
        <taxon>Bacillales</taxon>
        <taxon>Bacillaceae</taxon>
        <taxon>Bacillus</taxon>
    </lineage>
</organism>
<accession>A0ABU8HCM7</accession>
<sequence>MTEHSTKKERICIKTEKVFDWIVNEADFTDMQTIALSPGSCDTLDTVTCEVTDVVITEVPGTRQDQEFIIDKLPVTLQEVMLQKVITYTITATFNDGTPPLETPFTLTRFEQVFLCAPEGTTIVANDLENDCFITSQMCPQGTADLTVEVNLKICQNILVCFPVVVELKTEFCTPRDVIPFTCPTPGVPQQCPELFPPPKKKHH</sequence>